<keyword evidence="1" id="KW-1133">Transmembrane helix</keyword>
<dbReference type="AlphaFoldDB" id="A0A1H4AXV1"/>
<accession>A0A1H4AXV1</accession>
<dbReference type="Proteomes" id="UP000198773">
    <property type="component" value="Unassembled WGS sequence"/>
</dbReference>
<evidence type="ECO:0000256" key="1">
    <source>
        <dbReference type="SAM" id="Phobius"/>
    </source>
</evidence>
<dbReference type="InterPro" id="IPR021249">
    <property type="entry name" value="DUF2788"/>
</dbReference>
<evidence type="ECO:0000313" key="3">
    <source>
        <dbReference type="Proteomes" id="UP000198773"/>
    </source>
</evidence>
<dbReference type="EMBL" id="FNRM01000003">
    <property type="protein sequence ID" value="SEA40628.1"/>
    <property type="molecule type" value="Genomic_DNA"/>
</dbReference>
<keyword evidence="1" id="KW-0472">Membrane</keyword>
<name>A0A1H4AXV1_ALKAM</name>
<feature type="transmembrane region" description="Helical" evidence="1">
    <location>
        <begin position="12"/>
        <end position="32"/>
    </location>
</feature>
<dbReference type="OrthoDB" id="5588656at2"/>
<evidence type="ECO:0008006" key="4">
    <source>
        <dbReference type="Google" id="ProtNLM"/>
    </source>
</evidence>
<keyword evidence="1" id="KW-0812">Transmembrane</keyword>
<dbReference type="RefSeq" id="WP_091341225.1">
    <property type="nucleotide sequence ID" value="NZ_FNRM01000003.1"/>
</dbReference>
<dbReference type="Pfam" id="PF10981">
    <property type="entry name" value="DUF2788"/>
    <property type="match status" value="1"/>
</dbReference>
<protein>
    <recommendedName>
        <fullName evidence="4">DUF2788 domain-containing protein</fullName>
    </recommendedName>
</protein>
<evidence type="ECO:0000313" key="2">
    <source>
        <dbReference type="EMBL" id="SEA40628.1"/>
    </source>
</evidence>
<organism evidence="2 3">
    <name type="scientific">Alkalimonas amylolytica</name>
    <dbReference type="NCBI Taxonomy" id="152573"/>
    <lineage>
        <taxon>Bacteria</taxon>
        <taxon>Pseudomonadati</taxon>
        <taxon>Pseudomonadota</taxon>
        <taxon>Gammaproteobacteria</taxon>
        <taxon>Alkalimonas</taxon>
    </lineage>
</organism>
<proteinExistence type="predicted"/>
<reference evidence="2 3" key="1">
    <citation type="submission" date="2016-10" db="EMBL/GenBank/DDBJ databases">
        <authorList>
            <person name="de Groot N.N."/>
        </authorList>
    </citation>
    <scope>NUCLEOTIDE SEQUENCE [LARGE SCALE GENOMIC DNA]</scope>
    <source>
        <strain evidence="2 3">CGMCC 1.3430</strain>
    </source>
</reference>
<keyword evidence="3" id="KW-1185">Reference proteome</keyword>
<dbReference type="STRING" id="152573.SAMN04488051_10373"/>
<gene>
    <name evidence="2" type="ORF">SAMN04488051_10373</name>
</gene>
<feature type="transmembrane region" description="Helical" evidence="1">
    <location>
        <begin position="44"/>
        <end position="66"/>
    </location>
</feature>
<sequence>MGYDIELYESLALWIGLAVLFFFIGMAIQDVLKRGKVPLFGRIFVWIVLFTGCAGFIAKGIIQFFYETQGLG</sequence>